<dbReference type="Pfam" id="PF01262">
    <property type="entry name" value="AlaDh_PNT_C"/>
    <property type="match status" value="1"/>
</dbReference>
<dbReference type="PANTHER" id="PTHR10160:SF19">
    <property type="entry name" value="PROTON-TRANSLOCATING NAD(P)(+) TRANSHYDROGENASE"/>
    <property type="match status" value="1"/>
</dbReference>
<sequence length="383" mass="41899">MKIGIPKEISEGERRVSVVPKTAAQLIKNGYDVIVESGAGEGSYFSDTEYEQTGASIVNNPQLLYSGVDIILKICPPQRREVEMMKSGLIYIGFLSSALDSEFIKLMRERKITSFAIEFIPRISRSQSMDALSSMASIAGYRAVLIAAQHLEKFFPLMMTAAGTIPPARVLVIGAGVAGLQAIATARRLGAKVEAFDTRPVVKEQIESLGAQFVEMEVVADAETVTGYAKEMTDEFLKNERKIIGSRLAQNHVVITTAQVFGKKAPVLITEEMVKKMQKGSVIIDLASEQGGNCELTEAGRSIKKYGVTICGAINLPSTLSIDASRMYSRNIAQFFRHLYNTKDGTPDLKDKITKDSCVTYKGEVVNEIVKKALQKKGTNTHD</sequence>
<dbReference type="FunFam" id="3.40.50.720:FF:000188">
    <property type="entry name" value="NAD(P) transhydrogenase alpha subunit 1"/>
    <property type="match status" value="1"/>
</dbReference>
<comment type="similarity">
    <text evidence="2">Belongs to the AlaDH/PNT family.</text>
</comment>
<comment type="caution">
    <text evidence="14">The sequence shown here is derived from an EMBL/GenBank/DDBJ whole genome shotgun (WGS) entry which is preliminary data.</text>
</comment>
<dbReference type="GO" id="GO:0050661">
    <property type="term" value="F:NADP binding"/>
    <property type="evidence" value="ECO:0007669"/>
    <property type="project" value="TreeGrafter"/>
</dbReference>
<feature type="domain" description="Alanine dehydrogenase/pyridine nucleotide transhydrogenase N-terminal" evidence="13">
    <location>
        <begin position="4"/>
        <end position="139"/>
    </location>
</feature>
<dbReference type="SUPFAM" id="SSF51735">
    <property type="entry name" value="NAD(P)-binding Rossmann-fold domains"/>
    <property type="match status" value="1"/>
</dbReference>
<dbReference type="Pfam" id="PF05222">
    <property type="entry name" value="AlaDh_PNT_N"/>
    <property type="match status" value="1"/>
</dbReference>
<evidence type="ECO:0000256" key="1">
    <source>
        <dbReference type="ARBA" id="ARBA00003943"/>
    </source>
</evidence>
<dbReference type="AlphaFoldDB" id="A0A942A1Y4"/>
<evidence type="ECO:0000256" key="6">
    <source>
        <dbReference type="ARBA" id="ARBA00022967"/>
    </source>
</evidence>
<evidence type="ECO:0000256" key="2">
    <source>
        <dbReference type="ARBA" id="ARBA00005689"/>
    </source>
</evidence>
<dbReference type="InterPro" id="IPR007886">
    <property type="entry name" value="AlaDH/PNT_N"/>
</dbReference>
<dbReference type="Proteomes" id="UP000722750">
    <property type="component" value="Unassembled WGS sequence"/>
</dbReference>
<dbReference type="SMART" id="SM01002">
    <property type="entry name" value="AlaDh_PNT_C"/>
    <property type="match status" value="1"/>
</dbReference>
<keyword evidence="4" id="KW-0547">Nucleotide-binding</keyword>
<dbReference type="InterPro" id="IPR036291">
    <property type="entry name" value="NAD(P)-bd_dom_sf"/>
</dbReference>
<organism evidence="14 15">
    <name type="scientific">Candidatus Scalindua arabica</name>
    <dbReference type="NCBI Taxonomy" id="1127984"/>
    <lineage>
        <taxon>Bacteria</taxon>
        <taxon>Pseudomonadati</taxon>
        <taxon>Planctomycetota</taxon>
        <taxon>Candidatus Brocadiia</taxon>
        <taxon>Candidatus Brocadiales</taxon>
        <taxon>Candidatus Scalinduaceae</taxon>
        <taxon>Candidatus Scalindua</taxon>
    </lineage>
</organism>
<dbReference type="GO" id="GO:0016491">
    <property type="term" value="F:oxidoreductase activity"/>
    <property type="evidence" value="ECO:0007669"/>
    <property type="project" value="InterPro"/>
</dbReference>
<evidence type="ECO:0000256" key="4">
    <source>
        <dbReference type="ARBA" id="ARBA00022741"/>
    </source>
</evidence>
<dbReference type="CDD" id="cd05304">
    <property type="entry name" value="Rubrum_tdh"/>
    <property type="match status" value="1"/>
</dbReference>
<dbReference type="InterPro" id="IPR008143">
    <property type="entry name" value="Ala_DH/PNT_CS2"/>
</dbReference>
<keyword evidence="6" id="KW-1278">Translocase</keyword>
<dbReference type="GO" id="GO:0005886">
    <property type="term" value="C:plasma membrane"/>
    <property type="evidence" value="ECO:0007669"/>
    <property type="project" value="TreeGrafter"/>
</dbReference>
<evidence type="ECO:0000256" key="7">
    <source>
        <dbReference type="ARBA" id="ARBA00023027"/>
    </source>
</evidence>
<feature type="domain" description="Alanine dehydrogenase/pyridine nucleotide transhydrogenase NAD(H)-binding" evidence="12">
    <location>
        <begin position="148"/>
        <end position="312"/>
    </location>
</feature>
<dbReference type="SMART" id="SM01003">
    <property type="entry name" value="AlaDh_PNT_N"/>
    <property type="match status" value="1"/>
</dbReference>
<evidence type="ECO:0000259" key="12">
    <source>
        <dbReference type="SMART" id="SM01002"/>
    </source>
</evidence>
<evidence type="ECO:0000256" key="10">
    <source>
        <dbReference type="ARBA" id="ARBA00076996"/>
    </source>
</evidence>
<evidence type="ECO:0000256" key="8">
    <source>
        <dbReference type="ARBA" id="ARBA00048202"/>
    </source>
</evidence>
<comment type="function">
    <text evidence="1">The transhydrogenation between NADH and NADP is coupled to respiration and ATP hydrolysis and functions as a proton pump across the membrane.</text>
</comment>
<comment type="catalytic activity">
    <reaction evidence="8">
        <text>NAD(+) + NADPH + H(+)(in) = NADH + NADP(+) + H(+)(out)</text>
        <dbReference type="Rhea" id="RHEA:47992"/>
        <dbReference type="ChEBI" id="CHEBI:15378"/>
        <dbReference type="ChEBI" id="CHEBI:57540"/>
        <dbReference type="ChEBI" id="CHEBI:57783"/>
        <dbReference type="ChEBI" id="CHEBI:57945"/>
        <dbReference type="ChEBI" id="CHEBI:58349"/>
        <dbReference type="EC" id="7.1.1.1"/>
    </reaction>
</comment>
<dbReference type="GO" id="GO:0006740">
    <property type="term" value="P:NADPH regeneration"/>
    <property type="evidence" value="ECO:0007669"/>
    <property type="project" value="TreeGrafter"/>
</dbReference>
<keyword evidence="7" id="KW-0520">NAD</keyword>
<gene>
    <name evidence="14" type="ORF">MAG551_02540</name>
</gene>
<evidence type="ECO:0000259" key="13">
    <source>
        <dbReference type="SMART" id="SM01003"/>
    </source>
</evidence>
<dbReference type="GO" id="GO:0008750">
    <property type="term" value="F:proton-translocating NAD(P)+ transhydrogenase activity"/>
    <property type="evidence" value="ECO:0007669"/>
    <property type="project" value="UniProtKB-EC"/>
</dbReference>
<dbReference type="Gene3D" id="3.40.50.720">
    <property type="entry name" value="NAD(P)-binding Rossmann-like Domain"/>
    <property type="match status" value="2"/>
</dbReference>
<dbReference type="NCBIfam" id="NF006942">
    <property type="entry name" value="PRK09424.1"/>
    <property type="match status" value="1"/>
</dbReference>
<dbReference type="SUPFAM" id="SSF52283">
    <property type="entry name" value="Formate/glycerate dehydrogenase catalytic domain-like"/>
    <property type="match status" value="1"/>
</dbReference>
<evidence type="ECO:0000256" key="11">
    <source>
        <dbReference type="ARBA" id="ARBA00084087"/>
    </source>
</evidence>
<evidence type="ECO:0000313" key="14">
    <source>
        <dbReference type="EMBL" id="MBS1259468.1"/>
    </source>
</evidence>
<accession>A0A942A1Y4</accession>
<dbReference type="PROSITE" id="PS00837">
    <property type="entry name" value="ALADH_PNT_2"/>
    <property type="match status" value="1"/>
</dbReference>
<dbReference type="EC" id="7.1.1.1" evidence="3"/>
<dbReference type="PANTHER" id="PTHR10160">
    <property type="entry name" value="NAD(P) TRANSHYDROGENASE"/>
    <property type="match status" value="1"/>
</dbReference>
<keyword evidence="5" id="KW-0521">NADP</keyword>
<protein>
    <recommendedName>
        <fullName evidence="9">NAD(P) transhydrogenase subunit alpha part 1</fullName>
        <ecNumber evidence="3">7.1.1.1</ecNumber>
    </recommendedName>
    <alternativeName>
        <fullName evidence="11">Nicotinamide nucleotide transhydrogenase subunit alpha 1</fullName>
    </alternativeName>
    <alternativeName>
        <fullName evidence="10">Pyridine nucleotide transhydrogenase subunit alpha 1</fullName>
    </alternativeName>
</protein>
<dbReference type="InterPro" id="IPR007698">
    <property type="entry name" value="AlaDH/PNT_NAD(H)-bd"/>
</dbReference>
<evidence type="ECO:0000256" key="3">
    <source>
        <dbReference type="ARBA" id="ARBA00012943"/>
    </source>
</evidence>
<evidence type="ECO:0000256" key="9">
    <source>
        <dbReference type="ARBA" id="ARBA00071353"/>
    </source>
</evidence>
<evidence type="ECO:0000256" key="5">
    <source>
        <dbReference type="ARBA" id="ARBA00022857"/>
    </source>
</evidence>
<evidence type="ECO:0000313" key="15">
    <source>
        <dbReference type="Proteomes" id="UP000722750"/>
    </source>
</evidence>
<proteinExistence type="inferred from homology"/>
<name>A0A942A1Y4_9BACT</name>
<dbReference type="EMBL" id="JAANXD010000095">
    <property type="protein sequence ID" value="MBS1259468.1"/>
    <property type="molecule type" value="Genomic_DNA"/>
</dbReference>
<reference evidence="14" key="1">
    <citation type="journal article" date="2021" name="ISME J.">
        <title>Fine-scale metabolic discontinuity in a stratified prokaryote microbiome of a Red Sea deep halocline.</title>
        <authorList>
            <person name="Michoud G."/>
            <person name="Ngugi D.K."/>
            <person name="Barozzi A."/>
            <person name="Merlino G."/>
            <person name="Calleja M.L."/>
            <person name="Delgado-Huertas A."/>
            <person name="Moran X.A.G."/>
            <person name="Daffonchio D."/>
        </authorList>
    </citation>
    <scope>NUCLEOTIDE SEQUENCE</scope>
    <source>
        <strain evidence="14">SuakinDeep_MAG55_1</strain>
    </source>
</reference>